<keyword evidence="2 6" id="KW-0808">Transferase</keyword>
<dbReference type="EMBL" id="PUBV01000029">
    <property type="protein sequence ID" value="PWB06267.1"/>
    <property type="molecule type" value="Genomic_DNA"/>
</dbReference>
<evidence type="ECO:0000256" key="3">
    <source>
        <dbReference type="ARBA" id="ARBA00023315"/>
    </source>
</evidence>
<evidence type="ECO:0000256" key="4">
    <source>
        <dbReference type="SAM" id="Phobius"/>
    </source>
</evidence>
<proteinExistence type="predicted"/>
<keyword evidence="4" id="KW-1133">Transmembrane helix</keyword>
<gene>
    <name evidence="6" type="ORF">C5O25_10805</name>
</gene>
<comment type="caution">
    <text evidence="6">The sequence shown here is derived from an EMBL/GenBank/DDBJ whole genome shotgun (WGS) entry which is preliminary data.</text>
</comment>
<dbReference type="PANTHER" id="PTHR10434:SF66">
    <property type="entry name" value="PHOSPHOLIPID_GLYCEROL ACYLTRANSFERASE DOMAIN-CONTAINING PROTEIN"/>
    <property type="match status" value="1"/>
</dbReference>
<evidence type="ECO:0000313" key="7">
    <source>
        <dbReference type="Proteomes" id="UP000244925"/>
    </source>
</evidence>
<accession>A0A2V1IU37</accession>
<feature type="domain" description="Phospholipid/glycerol acyltransferase" evidence="5">
    <location>
        <begin position="74"/>
        <end position="188"/>
    </location>
</feature>
<dbReference type="InterPro" id="IPR002123">
    <property type="entry name" value="Plipid/glycerol_acylTrfase"/>
</dbReference>
<sequence>MLFLYRVYQICVMLPLMLAATVITALTAIAGASLGAGRWAGYYPERIWSRIMCWLAFVRVRAVGRDNIDPRQSYIFVANHQGAYDIFTIYGWLGHQFRWMMKKELRRIPLVGYACERIQQIYVDRSTPSALRHTMERAERLLGSGLSVVVFPEGARTWDGKVRAFKRGAFMLAEEFHLPVVPLTIDGAFDVLPRFKRFPMPGTITLTIHPAINPPADGSHYNLPELMARCKSTIESALPSSGQ</sequence>
<feature type="transmembrane region" description="Helical" evidence="4">
    <location>
        <begin position="12"/>
        <end position="35"/>
    </location>
</feature>
<keyword evidence="7" id="KW-1185">Reference proteome</keyword>
<comment type="pathway">
    <text evidence="1">Lipid metabolism.</text>
</comment>
<dbReference type="Proteomes" id="UP000244925">
    <property type="component" value="Unassembled WGS sequence"/>
</dbReference>
<keyword evidence="4" id="KW-0812">Transmembrane</keyword>
<dbReference type="CDD" id="cd07989">
    <property type="entry name" value="LPLAT_AGPAT-like"/>
    <property type="match status" value="1"/>
</dbReference>
<evidence type="ECO:0000256" key="1">
    <source>
        <dbReference type="ARBA" id="ARBA00005189"/>
    </source>
</evidence>
<dbReference type="GO" id="GO:0006654">
    <property type="term" value="P:phosphatidic acid biosynthetic process"/>
    <property type="evidence" value="ECO:0007669"/>
    <property type="project" value="TreeGrafter"/>
</dbReference>
<evidence type="ECO:0000256" key="2">
    <source>
        <dbReference type="ARBA" id="ARBA00022679"/>
    </source>
</evidence>
<name>A0A2V1IU37_9BACT</name>
<keyword evidence="4" id="KW-0472">Membrane</keyword>
<evidence type="ECO:0000313" key="6">
    <source>
        <dbReference type="EMBL" id="PWB06267.1"/>
    </source>
</evidence>
<dbReference type="SUPFAM" id="SSF69593">
    <property type="entry name" value="Glycerol-3-phosphate (1)-acyltransferase"/>
    <property type="match status" value="1"/>
</dbReference>
<dbReference type="Pfam" id="PF01553">
    <property type="entry name" value="Acyltransferase"/>
    <property type="match status" value="1"/>
</dbReference>
<evidence type="ECO:0000259" key="5">
    <source>
        <dbReference type="SMART" id="SM00563"/>
    </source>
</evidence>
<dbReference type="AlphaFoldDB" id="A0A2V1IU37"/>
<dbReference type="PANTHER" id="PTHR10434">
    <property type="entry name" value="1-ACYL-SN-GLYCEROL-3-PHOSPHATE ACYLTRANSFERASE"/>
    <property type="match status" value="1"/>
</dbReference>
<dbReference type="RefSeq" id="WP_107036755.1">
    <property type="nucleotide sequence ID" value="NZ_CAOLHR010000005.1"/>
</dbReference>
<organism evidence="6 7">
    <name type="scientific">Paramuribaculum intestinale</name>
    <dbReference type="NCBI Taxonomy" id="2094151"/>
    <lineage>
        <taxon>Bacteria</taxon>
        <taxon>Pseudomonadati</taxon>
        <taxon>Bacteroidota</taxon>
        <taxon>Bacteroidia</taxon>
        <taxon>Bacteroidales</taxon>
        <taxon>Muribaculaceae</taxon>
        <taxon>Paramuribaculum</taxon>
    </lineage>
</organism>
<protein>
    <submittedName>
        <fullName evidence="6">1-acyl-sn-glycerol-3-phosphate acyltransferase</fullName>
    </submittedName>
</protein>
<dbReference type="GO" id="GO:0003841">
    <property type="term" value="F:1-acylglycerol-3-phosphate O-acyltransferase activity"/>
    <property type="evidence" value="ECO:0007669"/>
    <property type="project" value="TreeGrafter"/>
</dbReference>
<dbReference type="GeneID" id="93423168"/>
<dbReference type="SMART" id="SM00563">
    <property type="entry name" value="PlsC"/>
    <property type="match status" value="1"/>
</dbReference>
<keyword evidence="3 6" id="KW-0012">Acyltransferase</keyword>
<reference evidence="7" key="1">
    <citation type="submission" date="2018-02" db="EMBL/GenBank/DDBJ databases">
        <authorList>
            <person name="Clavel T."/>
            <person name="Strowig T."/>
        </authorList>
    </citation>
    <scope>NUCLEOTIDE SEQUENCE [LARGE SCALE GENOMIC DNA]</scope>
    <source>
        <strain evidence="7">DSM 100764</strain>
    </source>
</reference>